<evidence type="ECO:0000313" key="1">
    <source>
        <dbReference type="EMBL" id="RNB84441.1"/>
    </source>
</evidence>
<dbReference type="Proteomes" id="UP000271031">
    <property type="component" value="Unassembled WGS sequence"/>
</dbReference>
<dbReference type="Pfam" id="PF09969">
    <property type="entry name" value="DUF2203"/>
    <property type="match status" value="1"/>
</dbReference>
<dbReference type="InterPro" id="IPR018699">
    <property type="entry name" value="DUF2203"/>
</dbReference>
<dbReference type="EMBL" id="RHHQ01000017">
    <property type="protein sequence ID" value="RNB84441.1"/>
    <property type="molecule type" value="Genomic_DNA"/>
</dbReference>
<dbReference type="RefSeq" id="WP_122919724.1">
    <property type="nucleotide sequence ID" value="NZ_RHHQ01000017.1"/>
</dbReference>
<dbReference type="AlphaFoldDB" id="A0A3M8DA49"/>
<comment type="caution">
    <text evidence="1">The sequence shown here is derived from an EMBL/GenBank/DDBJ whole genome shotgun (WGS) entry which is preliminary data.</text>
</comment>
<keyword evidence="2" id="KW-1185">Reference proteome</keyword>
<name>A0A3M8DA49_9BACL</name>
<organism evidence="1 2">
    <name type="scientific">Brevibacillus fluminis</name>
    <dbReference type="NCBI Taxonomy" id="511487"/>
    <lineage>
        <taxon>Bacteria</taxon>
        <taxon>Bacillati</taxon>
        <taxon>Bacillota</taxon>
        <taxon>Bacilli</taxon>
        <taxon>Bacillales</taxon>
        <taxon>Paenibacillaceae</taxon>
        <taxon>Brevibacillus</taxon>
    </lineage>
</organism>
<protein>
    <submittedName>
        <fullName evidence="1">DUF2203 family protein</fullName>
    </submittedName>
</protein>
<gene>
    <name evidence="1" type="ORF">EDM56_20195</name>
</gene>
<dbReference type="PIRSF" id="PIRSF016498">
    <property type="entry name" value="UCP016498"/>
    <property type="match status" value="1"/>
</dbReference>
<sequence length="131" mass="15067">MAKRYFTLDEANSLLPFMQGELSFMQMKRSDFLRAYKELQVIKQQPQAKTSQLDETIFKLECSMEFMQLEIQLHLDAIHAKGIQVKDIDIGLIDFPALIDGAEVLLCWKQGEPSISHYHGLYDGFSGRKPL</sequence>
<dbReference type="OrthoDB" id="9802910at2"/>
<proteinExistence type="predicted"/>
<reference evidence="1 2" key="1">
    <citation type="submission" date="2018-10" db="EMBL/GenBank/DDBJ databases">
        <title>Phylogenomics of Brevibacillus.</title>
        <authorList>
            <person name="Dunlap C."/>
        </authorList>
    </citation>
    <scope>NUCLEOTIDE SEQUENCE [LARGE SCALE GENOMIC DNA]</scope>
    <source>
        <strain evidence="1 2">JCM 15716</strain>
    </source>
</reference>
<accession>A0A3M8DA49</accession>
<evidence type="ECO:0000313" key="2">
    <source>
        <dbReference type="Proteomes" id="UP000271031"/>
    </source>
</evidence>